<keyword evidence="7" id="KW-0328">Glycosyltransferase</keyword>
<evidence type="ECO:0000256" key="1">
    <source>
        <dbReference type="ARBA" id="ARBA00004370"/>
    </source>
</evidence>
<gene>
    <name evidence="7" type="primary">ftsI</name>
    <name evidence="7" type="ORF">ERS852568_00923</name>
</gene>
<keyword evidence="3" id="KW-0472">Membrane</keyword>
<evidence type="ECO:0000259" key="6">
    <source>
        <dbReference type="Pfam" id="PF05223"/>
    </source>
</evidence>
<evidence type="ECO:0000313" key="7">
    <source>
        <dbReference type="EMBL" id="CUP82052.1"/>
    </source>
</evidence>
<dbReference type="InterPro" id="IPR036138">
    <property type="entry name" value="PBP_dimer_sf"/>
</dbReference>
<dbReference type="InterPro" id="IPR001460">
    <property type="entry name" value="PCN-bd_Tpept"/>
</dbReference>
<dbReference type="InterPro" id="IPR032710">
    <property type="entry name" value="NTF2-like_dom_sf"/>
</dbReference>
<dbReference type="Pfam" id="PF03717">
    <property type="entry name" value="PBP_dimer"/>
    <property type="match status" value="1"/>
</dbReference>
<dbReference type="GO" id="GO:0046677">
    <property type="term" value="P:response to antibiotic"/>
    <property type="evidence" value="ECO:0007669"/>
    <property type="project" value="InterPro"/>
</dbReference>
<comment type="subcellular location">
    <subcellularLocation>
        <location evidence="1">Membrane</location>
    </subcellularLocation>
</comment>
<dbReference type="InterPro" id="IPR007887">
    <property type="entry name" value="MecA_N"/>
</dbReference>
<dbReference type="Gene3D" id="3.40.710.10">
    <property type="entry name" value="DD-peptidase/beta-lactamase superfamily"/>
    <property type="match status" value="1"/>
</dbReference>
<dbReference type="Gene3D" id="3.90.1310.10">
    <property type="entry name" value="Penicillin-binding protein 2a (Domain 2)"/>
    <property type="match status" value="1"/>
</dbReference>
<dbReference type="SUPFAM" id="SSF56519">
    <property type="entry name" value="Penicillin binding protein dimerisation domain"/>
    <property type="match status" value="1"/>
</dbReference>
<dbReference type="SUPFAM" id="SSF56601">
    <property type="entry name" value="beta-lactamase/transpeptidase-like"/>
    <property type="match status" value="1"/>
</dbReference>
<dbReference type="InterPro" id="IPR005311">
    <property type="entry name" value="PBP_dimer"/>
</dbReference>
<dbReference type="Pfam" id="PF00905">
    <property type="entry name" value="Transpeptidase"/>
    <property type="match status" value="1"/>
</dbReference>
<feature type="domain" description="Penicillin-binding protein transpeptidase" evidence="4">
    <location>
        <begin position="352"/>
        <end position="666"/>
    </location>
</feature>
<feature type="domain" description="Penicillin-binding protein dimerisation" evidence="5">
    <location>
        <begin position="153"/>
        <end position="312"/>
    </location>
</feature>
<dbReference type="GO" id="GO:0071555">
    <property type="term" value="P:cell wall organization"/>
    <property type="evidence" value="ECO:0007669"/>
    <property type="project" value="TreeGrafter"/>
</dbReference>
<dbReference type="PANTHER" id="PTHR30627">
    <property type="entry name" value="PEPTIDOGLYCAN D,D-TRANSPEPTIDASE"/>
    <property type="match status" value="1"/>
</dbReference>
<dbReference type="EC" id="2.4.1.129" evidence="7"/>
<dbReference type="PROSITE" id="PS51257">
    <property type="entry name" value="PROKAR_LIPOPROTEIN"/>
    <property type="match status" value="1"/>
</dbReference>
<accession>A0A174R986</accession>
<dbReference type="EMBL" id="CZBO01000001">
    <property type="protein sequence ID" value="CUP82052.1"/>
    <property type="molecule type" value="Genomic_DNA"/>
</dbReference>
<evidence type="ECO:0000259" key="5">
    <source>
        <dbReference type="Pfam" id="PF03717"/>
    </source>
</evidence>
<dbReference type="AlphaFoldDB" id="A0A174R986"/>
<name>A0A174R986_9CLOT</name>
<keyword evidence="7" id="KW-0808">Transferase</keyword>
<evidence type="ECO:0000259" key="4">
    <source>
        <dbReference type="Pfam" id="PF00905"/>
    </source>
</evidence>
<dbReference type="Gene3D" id="3.10.450.100">
    <property type="entry name" value="NTF2-like, domain 1"/>
    <property type="match status" value="1"/>
</dbReference>
<proteinExistence type="inferred from homology"/>
<dbReference type="Pfam" id="PF05223">
    <property type="entry name" value="MecA_N"/>
    <property type="match status" value="1"/>
</dbReference>
<dbReference type="GO" id="GO:0016757">
    <property type="term" value="F:glycosyltransferase activity"/>
    <property type="evidence" value="ECO:0007669"/>
    <property type="project" value="UniProtKB-KW"/>
</dbReference>
<dbReference type="InterPro" id="IPR050515">
    <property type="entry name" value="Beta-lactam/transpept"/>
</dbReference>
<sequence length="670" mass="74086">MKNYKKMIISLSVVLGISLFIVGCSGTNKAKEAFDNYKQKWIEKDYKGMYEILSAESKGKITEEEFVNRFSNIYGAMGASNMEITDGESEKGDNALVIPFTLSMNTVAGKVELKDFKAEMVKEDKEYRVNWNDNLILPNMVEGDKVRVETFSGKRGKILDKDGKVLAEDGKLNIVGIHPSVFNKEDKEKRIKEMADALDISEETINKKLDANSNPEHFVEIVKILPSDSKLKKLENREEEGILIRSTNSRVYNGGEAFGRLVGYIGAITAEELENMKDKGYTSNSVIGKSGLEQVYEDTLRKTNGGEIYIERGNEKISVAKEEAKNGQDIKLSIDSKLQKKVYDEMNGEKGASTAVNPKTGEVLAMVSSPSYDSNMFTTYMTKTQKKYLEDTKNASEINRFNRVYSPGSTFKLITAANGLRDGKIKVNDAKEIKGTGWQKDSTWGDYKVTRVSDTKGPVNLIDAVKYSDNIYFAQTAVDIGAQNFIDGAKRFGISEKLEFEYPMEDSKVSNDGTIKDEIALADSGYGQGQILVTPLNMALAYSALGNDGNIMQPRLVTSINNKEKVWKESAIDKKYLNDLIKAFKAPIEESGGTANDARINGLSIAGKTGTAEIKQSQDDKNGTENGWFVAVDTGNSKIAISMILEDVKDKGGSHAVTPKVKNVLQSYLK</sequence>
<dbReference type="SUPFAM" id="SSF54427">
    <property type="entry name" value="NTF2-like"/>
    <property type="match status" value="1"/>
</dbReference>
<reference evidence="7 8" key="1">
    <citation type="submission" date="2015-09" db="EMBL/GenBank/DDBJ databases">
        <authorList>
            <consortium name="Pathogen Informatics"/>
        </authorList>
    </citation>
    <scope>NUCLEOTIDE SEQUENCE [LARGE SCALE GENOMIC DNA]</scope>
    <source>
        <strain evidence="7 8">2789STDY5834956</strain>
    </source>
</reference>
<dbReference type="GO" id="GO:0071972">
    <property type="term" value="F:peptidoglycan L,D-transpeptidase activity"/>
    <property type="evidence" value="ECO:0007669"/>
    <property type="project" value="TreeGrafter"/>
</dbReference>
<dbReference type="Proteomes" id="UP000095563">
    <property type="component" value="Unassembled WGS sequence"/>
</dbReference>
<evidence type="ECO:0000256" key="2">
    <source>
        <dbReference type="ARBA" id="ARBA00007171"/>
    </source>
</evidence>
<dbReference type="RefSeq" id="WP_055206919.1">
    <property type="nucleotide sequence ID" value="NZ_CZBO01000001.1"/>
</dbReference>
<dbReference type="InterPro" id="IPR012338">
    <property type="entry name" value="Beta-lactam/transpept-like"/>
</dbReference>
<comment type="similarity">
    <text evidence="2">Belongs to the transpeptidase family.</text>
</comment>
<protein>
    <submittedName>
        <fullName evidence="7">Peptidoglycan glycosyltransferase</fullName>
        <ecNumber evidence="7">2.4.1.129</ecNumber>
    </submittedName>
</protein>
<dbReference type="GO" id="GO:0005886">
    <property type="term" value="C:plasma membrane"/>
    <property type="evidence" value="ECO:0007669"/>
    <property type="project" value="TreeGrafter"/>
</dbReference>
<evidence type="ECO:0000313" key="8">
    <source>
        <dbReference type="Proteomes" id="UP000095563"/>
    </source>
</evidence>
<dbReference type="Gene3D" id="3.30.1390.30">
    <property type="entry name" value="Penicillin-binding protein 2a, domain 3"/>
    <property type="match status" value="1"/>
</dbReference>
<dbReference type="PANTHER" id="PTHR30627:SF25">
    <property type="entry name" value="PENICILLIN-BINDING PROTEIN 3"/>
    <property type="match status" value="1"/>
</dbReference>
<feature type="domain" description="NTF2-like N-terminal transpeptidase" evidence="6">
    <location>
        <begin position="29"/>
        <end position="144"/>
    </location>
</feature>
<dbReference type="GO" id="GO:0008658">
    <property type="term" value="F:penicillin binding"/>
    <property type="evidence" value="ECO:0007669"/>
    <property type="project" value="InterPro"/>
</dbReference>
<evidence type="ECO:0000256" key="3">
    <source>
        <dbReference type="ARBA" id="ARBA00023136"/>
    </source>
</evidence>
<organism evidence="7 8">
    <name type="scientific">Clostridium baratii</name>
    <dbReference type="NCBI Taxonomy" id="1561"/>
    <lineage>
        <taxon>Bacteria</taxon>
        <taxon>Bacillati</taxon>
        <taxon>Bacillota</taxon>
        <taxon>Clostridia</taxon>
        <taxon>Eubacteriales</taxon>
        <taxon>Clostridiaceae</taxon>
        <taxon>Clostridium</taxon>
    </lineage>
</organism>